<proteinExistence type="predicted"/>
<dbReference type="EMBL" id="JARKNE010000013">
    <property type="protein sequence ID" value="KAK5772103.1"/>
    <property type="molecule type" value="Genomic_DNA"/>
</dbReference>
<gene>
    <name evidence="2" type="ORF">PVK06_048374</name>
</gene>
<accession>A0ABR0MG42</accession>
<organism evidence="2 3">
    <name type="scientific">Gossypium arboreum</name>
    <name type="common">Tree cotton</name>
    <name type="synonym">Gossypium nanking</name>
    <dbReference type="NCBI Taxonomy" id="29729"/>
    <lineage>
        <taxon>Eukaryota</taxon>
        <taxon>Viridiplantae</taxon>
        <taxon>Streptophyta</taxon>
        <taxon>Embryophyta</taxon>
        <taxon>Tracheophyta</taxon>
        <taxon>Spermatophyta</taxon>
        <taxon>Magnoliopsida</taxon>
        <taxon>eudicotyledons</taxon>
        <taxon>Gunneridae</taxon>
        <taxon>Pentapetalae</taxon>
        <taxon>rosids</taxon>
        <taxon>malvids</taxon>
        <taxon>Malvales</taxon>
        <taxon>Malvaceae</taxon>
        <taxon>Malvoideae</taxon>
        <taxon>Gossypium</taxon>
    </lineage>
</organism>
<protein>
    <submittedName>
        <fullName evidence="2">Uncharacterized protein</fullName>
    </submittedName>
</protein>
<comment type="caution">
    <text evidence="2">The sequence shown here is derived from an EMBL/GenBank/DDBJ whole genome shotgun (WGS) entry which is preliminary data.</text>
</comment>
<name>A0ABR0MG42_GOSAR</name>
<evidence type="ECO:0000313" key="3">
    <source>
        <dbReference type="Proteomes" id="UP001358586"/>
    </source>
</evidence>
<evidence type="ECO:0000313" key="2">
    <source>
        <dbReference type="EMBL" id="KAK5772103.1"/>
    </source>
</evidence>
<reference evidence="2 3" key="1">
    <citation type="submission" date="2023-03" db="EMBL/GenBank/DDBJ databases">
        <title>WGS of Gossypium arboreum.</title>
        <authorList>
            <person name="Yu D."/>
        </authorList>
    </citation>
    <scope>NUCLEOTIDE SEQUENCE [LARGE SCALE GENOMIC DNA]</scope>
    <source>
        <tissue evidence="2">Leaf</tissue>
    </source>
</reference>
<keyword evidence="3" id="KW-1185">Reference proteome</keyword>
<sequence>MVVEITDSLSQGEKSKVMENEGGESLQVEYKESVGHHCGAHGRDVFDGMKIPVTRQILSFILALMG</sequence>
<dbReference type="Proteomes" id="UP001358586">
    <property type="component" value="Chromosome 13"/>
</dbReference>
<evidence type="ECO:0000256" key="1">
    <source>
        <dbReference type="SAM" id="MobiDB-lite"/>
    </source>
</evidence>
<feature type="region of interest" description="Disordered" evidence="1">
    <location>
        <begin position="1"/>
        <end position="21"/>
    </location>
</feature>